<protein>
    <submittedName>
        <fullName evidence="3">DUF1109 domain-containing protein</fullName>
    </submittedName>
</protein>
<feature type="transmembrane region" description="Helical" evidence="1">
    <location>
        <begin position="130"/>
        <end position="150"/>
    </location>
</feature>
<dbReference type="EMBL" id="BMWV01000025">
    <property type="protein sequence ID" value="GGY68896.1"/>
    <property type="molecule type" value="Genomic_DNA"/>
</dbReference>
<keyword evidence="4" id="KW-1185">Reference proteome</keyword>
<organism evidence="2 5">
    <name type="scientific">Pseudoduganella albidiflava</name>
    <dbReference type="NCBI Taxonomy" id="321983"/>
    <lineage>
        <taxon>Bacteria</taxon>
        <taxon>Pseudomonadati</taxon>
        <taxon>Pseudomonadota</taxon>
        <taxon>Betaproteobacteria</taxon>
        <taxon>Burkholderiales</taxon>
        <taxon>Oxalobacteraceae</taxon>
        <taxon>Telluria group</taxon>
        <taxon>Pseudoduganella</taxon>
    </lineage>
</organism>
<proteinExistence type="predicted"/>
<gene>
    <name evidence="3" type="ORF">EYF70_22115</name>
    <name evidence="2" type="ORF">GCM10007387_58700</name>
</gene>
<dbReference type="OrthoDB" id="6059252at2"/>
<dbReference type="AlphaFoldDB" id="A0A411X2J7"/>
<accession>A0A411X2J7</accession>
<feature type="transmembrane region" description="Helical" evidence="1">
    <location>
        <begin position="188"/>
        <end position="209"/>
    </location>
</feature>
<feature type="transmembrane region" description="Helical" evidence="1">
    <location>
        <begin position="57"/>
        <end position="76"/>
    </location>
</feature>
<sequence length="211" mass="22024">MQTDDLIAMLAKDGAVHRRPSLLTWTPVAMAAVLSAVLMAATLGVRPHLEQWAGAPLFWLKCAFVAALATAGLRAVSIAAIPGARFGGLPWLLAAPLVVMAIAAAATLLVADTGTRAQQFWGSTWRSCPFLIALLALPIFAAMLNVMRGLAPTRLRLAGAIAGFAAGATAALLYCLHCPELAPSFVAFWYLLGILIPTAVGALIGRAVLAW</sequence>
<evidence type="ECO:0000313" key="5">
    <source>
        <dbReference type="Proteomes" id="UP000628442"/>
    </source>
</evidence>
<dbReference type="RefSeq" id="WP_131147324.1">
    <property type="nucleotide sequence ID" value="NZ_BMWV01000025.1"/>
</dbReference>
<keyword evidence="1" id="KW-1133">Transmembrane helix</keyword>
<feature type="transmembrane region" description="Helical" evidence="1">
    <location>
        <begin position="157"/>
        <end position="176"/>
    </location>
</feature>
<reference evidence="2" key="3">
    <citation type="submission" date="2022-12" db="EMBL/GenBank/DDBJ databases">
        <authorList>
            <person name="Sun Q."/>
            <person name="Kim S."/>
        </authorList>
    </citation>
    <scope>NUCLEOTIDE SEQUENCE</scope>
    <source>
        <strain evidence="2">KCTC 12343</strain>
    </source>
</reference>
<reference evidence="3 4" key="2">
    <citation type="submission" date="2019-02" db="EMBL/GenBank/DDBJ databases">
        <title>Draft Genome Sequences of Six Type Strains of the Genus Massilia.</title>
        <authorList>
            <person name="Miess H."/>
            <person name="Frediansyhah A."/>
            <person name="Gross H."/>
        </authorList>
    </citation>
    <scope>NUCLEOTIDE SEQUENCE [LARGE SCALE GENOMIC DNA]</scope>
    <source>
        <strain evidence="3 4">DSM 17472</strain>
    </source>
</reference>
<evidence type="ECO:0000313" key="4">
    <source>
        <dbReference type="Proteomes" id="UP000292307"/>
    </source>
</evidence>
<keyword evidence="1" id="KW-0812">Transmembrane</keyword>
<evidence type="ECO:0000313" key="3">
    <source>
        <dbReference type="EMBL" id="QBI03221.1"/>
    </source>
</evidence>
<evidence type="ECO:0000256" key="1">
    <source>
        <dbReference type="SAM" id="Phobius"/>
    </source>
</evidence>
<feature type="transmembrane region" description="Helical" evidence="1">
    <location>
        <begin position="88"/>
        <end position="110"/>
    </location>
</feature>
<dbReference type="EMBL" id="CP036401">
    <property type="protein sequence ID" value="QBI03221.1"/>
    <property type="molecule type" value="Genomic_DNA"/>
</dbReference>
<dbReference type="Proteomes" id="UP000292307">
    <property type="component" value="Chromosome"/>
</dbReference>
<feature type="transmembrane region" description="Helical" evidence="1">
    <location>
        <begin position="22"/>
        <end position="45"/>
    </location>
</feature>
<dbReference type="InterPro" id="IPR009495">
    <property type="entry name" value="NrsF"/>
</dbReference>
<keyword evidence="1" id="KW-0472">Membrane</keyword>
<name>A0A411X2J7_9BURK</name>
<reference evidence="2" key="1">
    <citation type="journal article" date="2014" name="Int. J. Syst. Evol. Microbiol.">
        <title>Complete genome sequence of Corynebacterium casei LMG S-19264T (=DSM 44701T), isolated from a smear-ripened cheese.</title>
        <authorList>
            <consortium name="US DOE Joint Genome Institute (JGI-PGF)"/>
            <person name="Walter F."/>
            <person name="Albersmeier A."/>
            <person name="Kalinowski J."/>
            <person name="Ruckert C."/>
        </authorList>
    </citation>
    <scope>NUCLEOTIDE SEQUENCE</scope>
    <source>
        <strain evidence="2">KCTC 12343</strain>
    </source>
</reference>
<dbReference type="Proteomes" id="UP000628442">
    <property type="component" value="Unassembled WGS sequence"/>
</dbReference>
<dbReference type="Pfam" id="PF06532">
    <property type="entry name" value="NrsF"/>
    <property type="match status" value="1"/>
</dbReference>
<evidence type="ECO:0000313" key="2">
    <source>
        <dbReference type="EMBL" id="GGY68896.1"/>
    </source>
</evidence>